<evidence type="ECO:0000256" key="8">
    <source>
        <dbReference type="ARBA" id="ARBA00022833"/>
    </source>
</evidence>
<keyword evidence="9" id="KW-0804">Transcription</keyword>
<keyword evidence="12" id="KW-0496">Mitochondrion</keyword>
<keyword evidence="2 10" id="KW-0240">DNA-directed RNA polymerase</keyword>
<evidence type="ECO:0000256" key="7">
    <source>
        <dbReference type="ARBA" id="ARBA00022723"/>
    </source>
</evidence>
<keyword evidence="13" id="KW-1185">Reference proteome</keyword>
<organism evidence="11 13">
    <name type="scientific">Plasmodiophora brassicae</name>
    <name type="common">Clubroot disease agent</name>
    <dbReference type="NCBI Taxonomy" id="37360"/>
    <lineage>
        <taxon>Eukaryota</taxon>
        <taxon>Sar</taxon>
        <taxon>Rhizaria</taxon>
        <taxon>Endomyxa</taxon>
        <taxon>Phytomyxea</taxon>
        <taxon>Plasmodiophorida</taxon>
        <taxon>Plasmodiophoridae</taxon>
        <taxon>Plasmodiophora</taxon>
    </lineage>
</organism>
<dbReference type="AlphaFoldDB" id="A0A0G4IWR3"/>
<evidence type="ECO:0000313" key="14">
    <source>
        <dbReference type="Proteomes" id="UP000290189"/>
    </source>
</evidence>
<dbReference type="EMBL" id="OVEO01000007">
    <property type="protein sequence ID" value="SPQ97075.1"/>
    <property type="molecule type" value="Genomic_DNA"/>
</dbReference>
<keyword evidence="6 10" id="KW-0235">DNA replication</keyword>
<keyword evidence="5" id="KW-0548">Nucleotidyltransferase</keyword>
<evidence type="ECO:0000256" key="5">
    <source>
        <dbReference type="ARBA" id="ARBA00022695"/>
    </source>
</evidence>
<keyword evidence="7" id="KW-0479">Metal-binding</keyword>
<keyword evidence="4 10" id="KW-0808">Transferase</keyword>
<dbReference type="Gene3D" id="3.90.920.10">
    <property type="entry name" value="DNA primase, PRIM domain"/>
    <property type="match status" value="1"/>
</dbReference>
<evidence type="ECO:0000256" key="2">
    <source>
        <dbReference type="ARBA" id="ARBA00022478"/>
    </source>
</evidence>
<dbReference type="InterPro" id="IPR002755">
    <property type="entry name" value="DNA_primase_S"/>
</dbReference>
<evidence type="ECO:0000313" key="11">
    <source>
        <dbReference type="EMBL" id="CEO99763.1"/>
    </source>
</evidence>
<dbReference type="InterPro" id="IPR014052">
    <property type="entry name" value="DNA_primase_ssu_euk/arc"/>
</dbReference>
<dbReference type="FunFam" id="3.90.920.10:FF:000003">
    <property type="entry name" value="DNA primase"/>
    <property type="match status" value="1"/>
</dbReference>
<dbReference type="GO" id="GO:0006269">
    <property type="term" value="P:DNA replication, synthesis of primer"/>
    <property type="evidence" value="ECO:0007669"/>
    <property type="project" value="UniProtKB-KW"/>
</dbReference>
<proteinExistence type="inferred from homology"/>
<evidence type="ECO:0000256" key="9">
    <source>
        <dbReference type="ARBA" id="ARBA00023163"/>
    </source>
</evidence>
<comment type="similarity">
    <text evidence="1 10">Belongs to the eukaryotic-type primase small subunit family.</text>
</comment>
<dbReference type="Pfam" id="PF01896">
    <property type="entry name" value="DNA_primase_S"/>
    <property type="match status" value="1"/>
</dbReference>
<reference evidence="12 14" key="2">
    <citation type="submission" date="2018-03" db="EMBL/GenBank/DDBJ databases">
        <authorList>
            <person name="Fogelqvist J."/>
        </authorList>
    </citation>
    <scope>NUCLEOTIDE SEQUENCE [LARGE SCALE GENOMIC DNA]</scope>
</reference>
<dbReference type="EC" id="2.7.7.-" evidence="10"/>
<dbReference type="GO" id="GO:0003899">
    <property type="term" value="F:DNA-directed RNA polymerase activity"/>
    <property type="evidence" value="ECO:0007669"/>
    <property type="project" value="InterPro"/>
</dbReference>
<protein>
    <recommendedName>
        <fullName evidence="10">DNA primase</fullName>
        <ecNumber evidence="10">2.7.7.-</ecNumber>
    </recommendedName>
</protein>
<keyword evidence="3 10" id="KW-0639">Primosome</keyword>
<dbReference type="GO" id="GO:0005658">
    <property type="term" value="C:alpha DNA polymerase:primase complex"/>
    <property type="evidence" value="ECO:0007669"/>
    <property type="project" value="UniProtKB-ARBA"/>
</dbReference>
<gene>
    <name evidence="11" type="ORF">PBRA_007497</name>
    <name evidence="12" type="ORF">PLBR_LOCUS4290</name>
</gene>
<evidence type="ECO:0000313" key="12">
    <source>
        <dbReference type="EMBL" id="SPQ97075.1"/>
    </source>
</evidence>
<name>A0A0G4IWR3_PLABS</name>
<dbReference type="STRING" id="37360.A0A0G4IWR3"/>
<evidence type="ECO:0000256" key="1">
    <source>
        <dbReference type="ARBA" id="ARBA00009762"/>
    </source>
</evidence>
<evidence type="ECO:0000256" key="10">
    <source>
        <dbReference type="RuleBase" id="RU003514"/>
    </source>
</evidence>
<evidence type="ECO:0000256" key="4">
    <source>
        <dbReference type="ARBA" id="ARBA00022679"/>
    </source>
</evidence>
<dbReference type="SUPFAM" id="SSF56747">
    <property type="entry name" value="Prim-pol domain"/>
    <property type="match status" value="1"/>
</dbReference>
<dbReference type="Proteomes" id="UP000039324">
    <property type="component" value="Unassembled WGS sequence"/>
</dbReference>
<sequence>MSGVVGGDEGAGERDDRMEVEAPAAVARSQFSANLLQLYYDRVFPFDDMFAWLSYGTEDNEENGDNGVFARREFSMTLEGDVYLRFRSYANVEQFRKDIRSRCPVKIDLGAVYDAPPALRNAVNKVQCVEKEFVIDIDLTDYDDVRTCCREANICSKCWRFVAVAVKVIDRCLDEDFGFQHRLWVYSGRRGIHCWVCDDDARHLSNEDRGHLGSYLSVYEGNQNSDVKVQLSSPLHPSLRRAYEILEPAFVAIMVVDEGVLDTPDRWSSVLRIIRDAEIRTHVETCLKNHRGTGKERWLLLKQEVEAIRRKSKSKSNTRDLILQEIVFSFVYPRLDIAVSRHVNHLLKSPFCAHPKTGRLCVPVDAARIDAFVPDKVPHLGQLDAELNAGGNTSLAPYLSFFRKKFLHPLQASCRAHAAQQRRSAPDLTF</sequence>
<dbReference type="OMA" id="NVTRGFN"/>
<accession>A0A0G4IWR3</accession>
<dbReference type="PANTHER" id="PTHR10536">
    <property type="entry name" value="DNA PRIMASE SMALL SUBUNIT"/>
    <property type="match status" value="1"/>
</dbReference>
<dbReference type="EMBL" id="CDSF01000093">
    <property type="protein sequence ID" value="CEO99763.1"/>
    <property type="molecule type" value="Genomic_DNA"/>
</dbReference>
<dbReference type="Proteomes" id="UP000290189">
    <property type="component" value="Unassembled WGS sequence"/>
</dbReference>
<dbReference type="NCBIfam" id="TIGR00335">
    <property type="entry name" value="primase_sml"/>
    <property type="match status" value="1"/>
</dbReference>
<dbReference type="CDD" id="cd04860">
    <property type="entry name" value="AE_Prim_S"/>
    <property type="match status" value="1"/>
</dbReference>
<geneLocation type="mitochondrion" evidence="12"/>
<dbReference type="OrthoDB" id="19606at2759"/>
<dbReference type="GO" id="GO:0046872">
    <property type="term" value="F:metal ion binding"/>
    <property type="evidence" value="ECO:0007669"/>
    <property type="project" value="UniProtKB-KW"/>
</dbReference>
<evidence type="ECO:0000256" key="3">
    <source>
        <dbReference type="ARBA" id="ARBA00022515"/>
    </source>
</evidence>
<evidence type="ECO:0000313" key="13">
    <source>
        <dbReference type="Proteomes" id="UP000039324"/>
    </source>
</evidence>
<evidence type="ECO:0000256" key="6">
    <source>
        <dbReference type="ARBA" id="ARBA00022705"/>
    </source>
</evidence>
<keyword evidence="8" id="KW-0862">Zinc</keyword>
<reference evidence="11 13" key="1">
    <citation type="submission" date="2015-02" db="EMBL/GenBank/DDBJ databases">
        <authorList>
            <person name="Chooi Y.-H."/>
        </authorList>
    </citation>
    <scope>NUCLEOTIDE SEQUENCE [LARGE SCALE GENOMIC DNA]</scope>
    <source>
        <strain evidence="11">E3</strain>
    </source>
</reference>